<feature type="region of interest" description="Disordered" evidence="1">
    <location>
        <begin position="29"/>
        <end position="54"/>
    </location>
</feature>
<sequence>MLLARDGRPFSDPYQIFDKVFGARLYGSGIREDSPTQQQQRQHHRPQSSAWTGSSKTLIDGTIVSTTTRVLHDKRLIRTERITVDEKGKKHSQVAVTSEQLEEDELSAHEIVESSTSWDEDDSKDGFYSLLCSCGNIF</sequence>
<dbReference type="EMBL" id="HBFW01018298">
    <property type="protein sequence ID" value="CAD8940659.1"/>
    <property type="molecule type" value="Transcribed_RNA"/>
</dbReference>
<reference evidence="2" key="1">
    <citation type="submission" date="2021-01" db="EMBL/GenBank/DDBJ databases">
        <authorList>
            <person name="Corre E."/>
            <person name="Pelletier E."/>
            <person name="Niang G."/>
            <person name="Scheremetjew M."/>
            <person name="Finn R."/>
            <person name="Kale V."/>
            <person name="Holt S."/>
            <person name="Cochrane G."/>
            <person name="Meng A."/>
            <person name="Brown T."/>
            <person name="Cohen L."/>
        </authorList>
    </citation>
    <scope>NUCLEOTIDE SEQUENCE</scope>
    <source>
        <strain evidence="2">ECT3854</strain>
    </source>
</reference>
<accession>A0A7S1D9P8</accession>
<protein>
    <submittedName>
        <fullName evidence="2">Uncharacterized protein</fullName>
    </submittedName>
</protein>
<gene>
    <name evidence="2" type="ORF">CTEN0397_LOCUS11725</name>
</gene>
<evidence type="ECO:0000313" key="2">
    <source>
        <dbReference type="EMBL" id="CAD8940659.1"/>
    </source>
</evidence>
<organism evidence="2">
    <name type="scientific">Cyclophora tenuis</name>
    <name type="common">Marine diatom</name>
    <dbReference type="NCBI Taxonomy" id="216820"/>
    <lineage>
        <taxon>Eukaryota</taxon>
        <taxon>Sar</taxon>
        <taxon>Stramenopiles</taxon>
        <taxon>Ochrophyta</taxon>
        <taxon>Bacillariophyta</taxon>
        <taxon>Fragilariophyceae</taxon>
        <taxon>Fragilariophycidae</taxon>
        <taxon>Cyclophorales</taxon>
        <taxon>Cyclophoraceae</taxon>
        <taxon>Cyclophora</taxon>
    </lineage>
</organism>
<proteinExistence type="predicted"/>
<dbReference type="AlphaFoldDB" id="A0A7S1D9P8"/>
<name>A0A7S1D9P8_CYCTE</name>
<evidence type="ECO:0000256" key="1">
    <source>
        <dbReference type="SAM" id="MobiDB-lite"/>
    </source>
</evidence>